<comment type="caution">
    <text evidence="2">The sequence shown here is derived from an EMBL/GenBank/DDBJ whole genome shotgun (WGS) entry which is preliminary data.</text>
</comment>
<feature type="compositionally biased region" description="Polar residues" evidence="1">
    <location>
        <begin position="13"/>
        <end position="22"/>
    </location>
</feature>
<gene>
    <name evidence="2" type="ORF">HJG60_011871</name>
</gene>
<organism evidence="2 3">
    <name type="scientific">Phyllostomus discolor</name>
    <name type="common">pale spear-nosed bat</name>
    <dbReference type="NCBI Taxonomy" id="89673"/>
    <lineage>
        <taxon>Eukaryota</taxon>
        <taxon>Metazoa</taxon>
        <taxon>Chordata</taxon>
        <taxon>Craniata</taxon>
        <taxon>Vertebrata</taxon>
        <taxon>Euteleostomi</taxon>
        <taxon>Mammalia</taxon>
        <taxon>Eutheria</taxon>
        <taxon>Laurasiatheria</taxon>
        <taxon>Chiroptera</taxon>
        <taxon>Yangochiroptera</taxon>
        <taxon>Phyllostomidae</taxon>
        <taxon>Phyllostominae</taxon>
        <taxon>Phyllostomus</taxon>
    </lineage>
</organism>
<dbReference type="EMBL" id="JABVXQ010000008">
    <property type="protein sequence ID" value="KAF6094774.1"/>
    <property type="molecule type" value="Genomic_DNA"/>
</dbReference>
<feature type="compositionally biased region" description="Polar residues" evidence="1">
    <location>
        <begin position="71"/>
        <end position="87"/>
    </location>
</feature>
<feature type="region of interest" description="Disordered" evidence="1">
    <location>
        <begin position="1"/>
        <end position="22"/>
    </location>
</feature>
<feature type="region of interest" description="Disordered" evidence="1">
    <location>
        <begin position="66"/>
        <end position="109"/>
    </location>
</feature>
<accession>A0A834DWF3</accession>
<name>A0A834DWF3_9CHIR</name>
<feature type="compositionally biased region" description="Basic and acidic residues" evidence="1">
    <location>
        <begin position="89"/>
        <end position="109"/>
    </location>
</feature>
<proteinExistence type="predicted"/>
<dbReference type="AlphaFoldDB" id="A0A834DWF3"/>
<sequence length="125" mass="14344">MQVCQDKKKNGPNGRTDQSSRIIQLSEEEIANLSDAQFEALVIRMLTELVEFGHKLDEKMKATLSEMKENAQGSNSDGKETGTQINGVDQKEERNIQPEKNEETRIQKNEERLRNLQDIFKHSNI</sequence>
<evidence type="ECO:0000256" key="1">
    <source>
        <dbReference type="SAM" id="MobiDB-lite"/>
    </source>
</evidence>
<dbReference type="Proteomes" id="UP000664940">
    <property type="component" value="Unassembled WGS sequence"/>
</dbReference>
<evidence type="ECO:0000313" key="3">
    <source>
        <dbReference type="Proteomes" id="UP000664940"/>
    </source>
</evidence>
<protein>
    <submittedName>
        <fullName evidence="2">Uncharacterized protein</fullName>
    </submittedName>
</protein>
<evidence type="ECO:0000313" key="2">
    <source>
        <dbReference type="EMBL" id="KAF6094774.1"/>
    </source>
</evidence>
<reference evidence="2 3" key="1">
    <citation type="journal article" date="2020" name="Nature">
        <title>Six reference-quality genomes reveal evolution of bat adaptations.</title>
        <authorList>
            <person name="Jebb D."/>
            <person name="Huang Z."/>
            <person name="Pippel M."/>
            <person name="Hughes G.M."/>
            <person name="Lavrichenko K."/>
            <person name="Devanna P."/>
            <person name="Winkler S."/>
            <person name="Jermiin L.S."/>
            <person name="Skirmuntt E.C."/>
            <person name="Katzourakis A."/>
            <person name="Burkitt-Gray L."/>
            <person name="Ray D.A."/>
            <person name="Sullivan K.A.M."/>
            <person name="Roscito J.G."/>
            <person name="Kirilenko B.M."/>
            <person name="Davalos L.M."/>
            <person name="Corthals A.P."/>
            <person name="Power M.L."/>
            <person name="Jones G."/>
            <person name="Ransome R.D."/>
            <person name="Dechmann D.K.N."/>
            <person name="Locatelli A.G."/>
            <person name="Puechmaille S.J."/>
            <person name="Fedrigo O."/>
            <person name="Jarvis E.D."/>
            <person name="Hiller M."/>
            <person name="Vernes S.C."/>
            <person name="Myers E.W."/>
            <person name="Teeling E.C."/>
        </authorList>
    </citation>
    <scope>NUCLEOTIDE SEQUENCE [LARGE SCALE GENOMIC DNA]</scope>
    <source>
        <strain evidence="2">Bat1K_MPI-CBG_1</strain>
    </source>
</reference>